<evidence type="ECO:0000259" key="6">
    <source>
        <dbReference type="PROSITE" id="PS50941"/>
    </source>
</evidence>
<dbReference type="InterPro" id="IPR036861">
    <property type="entry name" value="Endochitinase-like_sf"/>
</dbReference>
<reference evidence="7" key="3">
    <citation type="submission" date="2023-03" db="UniProtKB">
        <authorList>
            <consortium name="EnsemblPlants"/>
        </authorList>
    </citation>
    <scope>IDENTIFICATION</scope>
    <source>
        <strain evidence="7">cv. Chiifu-401-42</strain>
    </source>
</reference>
<evidence type="ECO:0000256" key="3">
    <source>
        <dbReference type="ARBA" id="ARBA00023157"/>
    </source>
</evidence>
<evidence type="ECO:0000256" key="1">
    <source>
        <dbReference type="ARBA" id="ARBA00009373"/>
    </source>
</evidence>
<feature type="signal peptide" evidence="5">
    <location>
        <begin position="1"/>
        <end position="24"/>
    </location>
</feature>
<dbReference type="CDD" id="cd00035">
    <property type="entry name" value="ChtBD1"/>
    <property type="match status" value="1"/>
</dbReference>
<proteinExistence type="inferred from homology"/>
<dbReference type="Pfam" id="PF00187">
    <property type="entry name" value="Chitin_bind_1"/>
    <property type="match status" value="1"/>
</dbReference>
<dbReference type="SMART" id="SM00270">
    <property type="entry name" value="ChtBD1"/>
    <property type="match status" value="1"/>
</dbReference>
<dbReference type="InterPro" id="IPR001002">
    <property type="entry name" value="Chitin-bd_1"/>
</dbReference>
<dbReference type="PROSITE" id="PS00773">
    <property type="entry name" value="CHITINASE_19_1"/>
    <property type="match status" value="1"/>
</dbReference>
<dbReference type="OMA" id="NSNCHNA"/>
<dbReference type="HOGENOM" id="CLU_045506_1_1_1"/>
<evidence type="ECO:0000313" key="7">
    <source>
        <dbReference type="EnsemblPlants" id="Bra005345.1-P"/>
    </source>
</evidence>
<dbReference type="PROSITE" id="PS50941">
    <property type="entry name" value="CHIT_BIND_I_2"/>
    <property type="match status" value="1"/>
</dbReference>
<dbReference type="GO" id="GO:0006032">
    <property type="term" value="P:chitin catabolic process"/>
    <property type="evidence" value="ECO:0007669"/>
    <property type="project" value="InterPro"/>
</dbReference>
<dbReference type="Gene3D" id="3.30.20.10">
    <property type="entry name" value="Endochitinase, domain 2"/>
    <property type="match status" value="1"/>
</dbReference>
<evidence type="ECO:0000313" key="8">
    <source>
        <dbReference type="Proteomes" id="UP000011750"/>
    </source>
</evidence>
<keyword evidence="2 4" id="KW-0147">Chitin-binding</keyword>
<dbReference type="GO" id="GO:0016998">
    <property type="term" value="P:cell wall macromolecule catabolic process"/>
    <property type="evidence" value="ECO:0007669"/>
    <property type="project" value="InterPro"/>
</dbReference>
<dbReference type="InParanoid" id="M4CMA7"/>
<comment type="caution">
    <text evidence="4">Lacks conserved residue(s) required for the propagation of feature annotation.</text>
</comment>
<feature type="domain" description="Chitin-binding type-1" evidence="6">
    <location>
        <begin position="24"/>
        <end position="59"/>
    </location>
</feature>
<evidence type="ECO:0000256" key="4">
    <source>
        <dbReference type="PROSITE-ProRule" id="PRU00261"/>
    </source>
</evidence>
<reference evidence="7 8" key="2">
    <citation type="journal article" date="2018" name="Hortic Res">
        <title>Improved Brassica rapa reference genome by single-molecule sequencing and chromosome conformation capture technologies.</title>
        <authorList>
            <person name="Zhang L."/>
            <person name="Cai X."/>
            <person name="Wu J."/>
            <person name="Liu M."/>
            <person name="Grob S."/>
            <person name="Cheng F."/>
            <person name="Liang J."/>
            <person name="Cai C."/>
            <person name="Liu Z."/>
            <person name="Liu B."/>
            <person name="Wang F."/>
            <person name="Li S."/>
            <person name="Liu F."/>
            <person name="Li X."/>
            <person name="Cheng L."/>
            <person name="Yang W."/>
            <person name="Li M.H."/>
            <person name="Grossniklaus U."/>
            <person name="Zheng H."/>
            <person name="Wang X."/>
        </authorList>
    </citation>
    <scope>NUCLEOTIDE SEQUENCE [LARGE SCALE GENOMIC DNA]</scope>
    <source>
        <strain evidence="7 8">cv. Chiifu-401-42</strain>
    </source>
</reference>
<dbReference type="InterPro" id="IPR018371">
    <property type="entry name" value="Chitin-binding_1_CS"/>
</dbReference>
<dbReference type="PANTHER" id="PTHR22595:SF163">
    <property type="entry name" value="CHITIN-BINDING TYPE-1 DOMAIN-CONTAINING PROTEIN"/>
    <property type="match status" value="1"/>
</dbReference>
<dbReference type="Gramene" id="Bra005345.1">
    <property type="protein sequence ID" value="Bra005345.1-P"/>
    <property type="gene ID" value="Bra005345"/>
</dbReference>
<dbReference type="PROSITE" id="PS00774">
    <property type="entry name" value="CHITINASE_19_2"/>
    <property type="match status" value="1"/>
</dbReference>
<dbReference type="PRINTS" id="PR00451">
    <property type="entry name" value="CHITINBINDNG"/>
</dbReference>
<dbReference type="EnsemblPlants" id="Bra005345.1">
    <property type="protein sequence ID" value="Bra005345.1-P"/>
    <property type="gene ID" value="Bra005345"/>
</dbReference>
<dbReference type="SUPFAM" id="SSF57016">
    <property type="entry name" value="Plant lectins/antimicrobial peptides"/>
    <property type="match status" value="1"/>
</dbReference>
<dbReference type="Pfam" id="PF00182">
    <property type="entry name" value="Glyco_hydro_19"/>
    <property type="match status" value="1"/>
</dbReference>
<dbReference type="CDD" id="cd00325">
    <property type="entry name" value="chitinase_GH19"/>
    <property type="match status" value="1"/>
</dbReference>
<reference evidence="7 8" key="1">
    <citation type="journal article" date="2011" name="Nat. Genet.">
        <title>The genome of the mesopolyploid crop species Brassica rapa.</title>
        <authorList>
            <consortium name="Brassica rapa Genome Sequencing Project Consortium"/>
            <person name="Wang X."/>
            <person name="Wang H."/>
            <person name="Wang J."/>
            <person name="Sun R."/>
            <person name="Wu J."/>
            <person name="Liu S."/>
            <person name="Bai Y."/>
            <person name="Mun J.H."/>
            <person name="Bancroft I."/>
            <person name="Cheng F."/>
            <person name="Huang S."/>
            <person name="Li X."/>
            <person name="Hua W."/>
            <person name="Wang J."/>
            <person name="Wang X."/>
            <person name="Freeling M."/>
            <person name="Pires J.C."/>
            <person name="Paterson A.H."/>
            <person name="Chalhoub B."/>
            <person name="Wang B."/>
            <person name="Hayward A."/>
            <person name="Sharpe A.G."/>
            <person name="Park B.S."/>
            <person name="Weisshaar B."/>
            <person name="Liu B."/>
            <person name="Li B."/>
            <person name="Liu B."/>
            <person name="Tong C."/>
            <person name="Song C."/>
            <person name="Duran C."/>
            <person name="Peng C."/>
            <person name="Geng C."/>
            <person name="Koh C."/>
            <person name="Lin C."/>
            <person name="Edwards D."/>
            <person name="Mu D."/>
            <person name="Shen D."/>
            <person name="Soumpourou E."/>
            <person name="Li F."/>
            <person name="Fraser F."/>
            <person name="Conant G."/>
            <person name="Lassalle G."/>
            <person name="King G.J."/>
            <person name="Bonnema G."/>
            <person name="Tang H."/>
            <person name="Wang H."/>
            <person name="Belcram H."/>
            <person name="Zhou H."/>
            <person name="Hirakawa H."/>
            <person name="Abe H."/>
            <person name="Guo H."/>
            <person name="Wang H."/>
            <person name="Jin H."/>
            <person name="Parkin I.A."/>
            <person name="Batley J."/>
            <person name="Kim J.S."/>
            <person name="Just J."/>
            <person name="Li J."/>
            <person name="Xu J."/>
            <person name="Deng J."/>
            <person name="Kim J.A."/>
            <person name="Li J."/>
            <person name="Yu J."/>
            <person name="Meng J."/>
            <person name="Wang J."/>
            <person name="Min J."/>
            <person name="Poulain J."/>
            <person name="Wang J."/>
            <person name="Hatakeyama K."/>
            <person name="Wu K."/>
            <person name="Wang L."/>
            <person name="Fang L."/>
            <person name="Trick M."/>
            <person name="Links M.G."/>
            <person name="Zhao M."/>
            <person name="Jin M."/>
            <person name="Ramchiary N."/>
            <person name="Drou N."/>
            <person name="Berkman P.J."/>
            <person name="Cai Q."/>
            <person name="Huang Q."/>
            <person name="Li R."/>
            <person name="Tabata S."/>
            <person name="Cheng S."/>
            <person name="Zhang S."/>
            <person name="Zhang S."/>
            <person name="Huang S."/>
            <person name="Sato S."/>
            <person name="Sun S."/>
            <person name="Kwon S.J."/>
            <person name="Choi S.R."/>
            <person name="Lee T.H."/>
            <person name="Fan W."/>
            <person name="Zhao X."/>
            <person name="Tan X."/>
            <person name="Xu X."/>
            <person name="Wang Y."/>
            <person name="Qiu Y."/>
            <person name="Yin Y."/>
            <person name="Li Y."/>
            <person name="Du Y."/>
            <person name="Liao Y."/>
            <person name="Lim Y."/>
            <person name="Narusaka Y."/>
            <person name="Wang Y."/>
            <person name="Wang Z."/>
            <person name="Li Z."/>
            <person name="Wang Z."/>
            <person name="Xiong Z."/>
            <person name="Zhang Z."/>
        </authorList>
    </citation>
    <scope>NUCLEOTIDE SEQUENCE [LARGE SCALE GENOMIC DNA]</scope>
    <source>
        <strain evidence="7 8">cv. Chiifu-401-42</strain>
    </source>
</reference>
<dbReference type="Gene3D" id="3.30.60.10">
    <property type="entry name" value="Endochitinase-like"/>
    <property type="match status" value="1"/>
</dbReference>
<protein>
    <recommendedName>
        <fullName evidence="6">Chitin-binding type-1 domain-containing protein</fullName>
    </recommendedName>
</protein>
<feature type="disulfide bond" evidence="4">
    <location>
        <begin position="29"/>
        <end position="41"/>
    </location>
</feature>
<dbReference type="FunFam" id="3.30.20.10:FF:000001">
    <property type="entry name" value="Endochitinase (Chitinase)"/>
    <property type="match status" value="1"/>
</dbReference>
<keyword evidence="8" id="KW-1185">Reference proteome</keyword>
<accession>M4CMA7</accession>
<organism evidence="7 8">
    <name type="scientific">Brassica campestris</name>
    <name type="common">Field mustard</name>
    <dbReference type="NCBI Taxonomy" id="3711"/>
    <lineage>
        <taxon>Eukaryota</taxon>
        <taxon>Viridiplantae</taxon>
        <taxon>Streptophyta</taxon>
        <taxon>Embryophyta</taxon>
        <taxon>Tracheophyta</taxon>
        <taxon>Spermatophyta</taxon>
        <taxon>Magnoliopsida</taxon>
        <taxon>eudicotyledons</taxon>
        <taxon>Gunneridae</taxon>
        <taxon>Pentapetalae</taxon>
        <taxon>rosids</taxon>
        <taxon>malvids</taxon>
        <taxon>Brassicales</taxon>
        <taxon>Brassicaceae</taxon>
        <taxon>Brassiceae</taxon>
        <taxon>Brassica</taxon>
    </lineage>
</organism>
<dbReference type="GO" id="GO:0008061">
    <property type="term" value="F:chitin binding"/>
    <property type="evidence" value="ECO:0007669"/>
    <property type="project" value="UniProtKB-UniRule"/>
</dbReference>
<dbReference type="PROSITE" id="PS00026">
    <property type="entry name" value="CHIT_BIND_I_1"/>
    <property type="match status" value="1"/>
</dbReference>
<feature type="disulfide bond" evidence="4">
    <location>
        <begin position="34"/>
        <end position="48"/>
    </location>
</feature>
<dbReference type="GO" id="GO:0004568">
    <property type="term" value="F:chitinase activity"/>
    <property type="evidence" value="ECO:0000318"/>
    <property type="project" value="GO_Central"/>
</dbReference>
<dbReference type="InterPro" id="IPR023346">
    <property type="entry name" value="Lysozyme-like_dom_sf"/>
</dbReference>
<evidence type="ECO:0000256" key="2">
    <source>
        <dbReference type="ARBA" id="ARBA00022669"/>
    </source>
</evidence>
<keyword evidence="5" id="KW-0732">Signal</keyword>
<dbReference type="AlphaFoldDB" id="M4CMA7"/>
<dbReference type="SMR" id="M4CMA7"/>
<dbReference type="PANTHER" id="PTHR22595">
    <property type="entry name" value="CHITINASE-RELATED"/>
    <property type="match status" value="1"/>
</dbReference>
<dbReference type="SUPFAM" id="SSF53955">
    <property type="entry name" value="Lysozyme-like"/>
    <property type="match status" value="1"/>
</dbReference>
<comment type="similarity">
    <text evidence="1">Belongs to the glycosyl hydrolase 19 family. Chitinase class I subfamily.</text>
</comment>
<dbReference type="eggNOG" id="KOG4742">
    <property type="taxonomic scope" value="Eukaryota"/>
</dbReference>
<evidence type="ECO:0000256" key="5">
    <source>
        <dbReference type="SAM" id="SignalP"/>
    </source>
</evidence>
<dbReference type="InterPro" id="IPR000726">
    <property type="entry name" value="Glyco_hydro_19_cat"/>
</dbReference>
<name>M4CMA7_BRACM</name>
<feature type="chain" id="PRO_5004050342" description="Chitin-binding type-1 domain-containing protein" evidence="5">
    <location>
        <begin position="25"/>
        <end position="311"/>
    </location>
</feature>
<dbReference type="STRING" id="51351.M4CMA7"/>
<sequence>MALTKISLVLLLCLLCLYSETVKSQNCGCASGVCCSQYGYCGNGPDYCGSGCRSGPCTGTQGGSLGSIVSQAFFNNIINRADNGCAGKRFYTRDSFISAANTFPNFANSVTRREIATMFAHFTQEVGYFCYIEEINGASRNYCDDRNYPQYPCAPGKTYYGRGPIQLSWNYNYAQCGQSLGLDLLRQPETVSSNPTIAFRTALWFWVNNVRPVLNQGFGATIRAINGDLECNGSLMVKEAGSLVNEVKWNIFGSSFIVLDSGLGSEMGDPSHRNLGGKSVKPTQNSISTSGAVNLRKVNRVRGHWSASKSD</sequence>
<dbReference type="Gene3D" id="1.10.530.10">
    <property type="match status" value="1"/>
</dbReference>
<keyword evidence="3 4" id="KW-1015">Disulfide bond</keyword>
<dbReference type="Proteomes" id="UP000011750">
    <property type="component" value="Chromosome A05"/>
</dbReference>